<evidence type="ECO:0000313" key="10">
    <source>
        <dbReference type="EMBL" id="JAT57607.1"/>
    </source>
</evidence>
<dbReference type="Pfam" id="PF00098">
    <property type="entry name" value="zf-CCHC"/>
    <property type="match status" value="1"/>
</dbReference>
<accession>A0A1D1YSI7</accession>
<proteinExistence type="inferred from homology"/>
<feature type="domain" description="CCHC-type" evidence="9">
    <location>
        <begin position="15"/>
        <end position="30"/>
    </location>
</feature>
<dbReference type="PANTHER" id="PTHR13220:SF11">
    <property type="entry name" value="TIMELESS-INTERACTING PROTEIN"/>
    <property type="match status" value="1"/>
</dbReference>
<dbReference type="GO" id="GO:0000076">
    <property type="term" value="P:DNA replication checkpoint signaling"/>
    <property type="evidence" value="ECO:0007669"/>
    <property type="project" value="UniProtKB-UniRule"/>
</dbReference>
<dbReference type="PANTHER" id="PTHR13220">
    <property type="entry name" value="TIMELESS INTERACTING-RELATED"/>
    <property type="match status" value="1"/>
</dbReference>
<evidence type="ECO:0000256" key="1">
    <source>
        <dbReference type="ARBA" id="ARBA00004123"/>
    </source>
</evidence>
<dbReference type="GO" id="GO:0006974">
    <property type="term" value="P:DNA damage response"/>
    <property type="evidence" value="ECO:0007669"/>
    <property type="project" value="UniProtKB-KW"/>
</dbReference>
<feature type="region of interest" description="Disordered" evidence="8">
    <location>
        <begin position="288"/>
        <end position="308"/>
    </location>
</feature>
<keyword evidence="4 7" id="KW-0539">Nucleus</keyword>
<organism evidence="10">
    <name type="scientific">Anthurium amnicola</name>
    <dbReference type="NCBI Taxonomy" id="1678845"/>
    <lineage>
        <taxon>Eukaryota</taxon>
        <taxon>Viridiplantae</taxon>
        <taxon>Streptophyta</taxon>
        <taxon>Embryophyta</taxon>
        <taxon>Tracheophyta</taxon>
        <taxon>Spermatophyta</taxon>
        <taxon>Magnoliopsida</taxon>
        <taxon>Liliopsida</taxon>
        <taxon>Araceae</taxon>
        <taxon>Pothoideae</taxon>
        <taxon>Potheae</taxon>
        <taxon>Anthurium</taxon>
    </lineage>
</organism>
<dbReference type="InterPro" id="IPR001878">
    <property type="entry name" value="Znf_CCHC"/>
</dbReference>
<evidence type="ECO:0000256" key="7">
    <source>
        <dbReference type="RuleBase" id="RU366049"/>
    </source>
</evidence>
<feature type="compositionally biased region" description="Low complexity" evidence="8">
    <location>
        <begin position="29"/>
        <end position="47"/>
    </location>
</feature>
<keyword evidence="6" id="KW-0863">Zinc-finger</keyword>
<dbReference type="PROSITE" id="PS50158">
    <property type="entry name" value="ZF_CCHC"/>
    <property type="match status" value="1"/>
</dbReference>
<dbReference type="InterPro" id="IPR036875">
    <property type="entry name" value="Znf_CCHC_sf"/>
</dbReference>
<dbReference type="InterPro" id="IPR040038">
    <property type="entry name" value="TIPIN/Csm3/Swi3"/>
</dbReference>
<dbReference type="EMBL" id="GDJX01010329">
    <property type="protein sequence ID" value="JAT57607.1"/>
    <property type="molecule type" value="Transcribed_RNA"/>
</dbReference>
<comment type="subcellular location">
    <subcellularLocation>
        <location evidence="1 7">Nucleus</location>
    </subcellularLocation>
</comment>
<reference evidence="10" key="1">
    <citation type="submission" date="2015-07" db="EMBL/GenBank/DDBJ databases">
        <title>Transcriptome Assembly of Anthurium amnicola.</title>
        <authorList>
            <person name="Suzuki J."/>
        </authorList>
    </citation>
    <scope>NUCLEOTIDE SEQUENCE</scope>
</reference>
<name>A0A1D1YSI7_9ARAE</name>
<dbReference type="Pfam" id="PF07962">
    <property type="entry name" value="Swi3"/>
    <property type="match status" value="1"/>
</dbReference>
<feature type="region of interest" description="Disordered" evidence="8">
    <location>
        <begin position="23"/>
        <end position="87"/>
    </location>
</feature>
<dbReference type="AlphaFoldDB" id="A0A1D1YSI7"/>
<evidence type="ECO:0000256" key="5">
    <source>
        <dbReference type="ARBA" id="ARBA00023306"/>
    </source>
</evidence>
<evidence type="ECO:0000259" key="9">
    <source>
        <dbReference type="PROSITE" id="PS50158"/>
    </source>
</evidence>
<comment type="function">
    <text evidence="7">Plays an important role in the control of DNA replication and the maintenance of replication fork stability.</text>
</comment>
<dbReference type="GO" id="GO:0031298">
    <property type="term" value="C:replication fork protection complex"/>
    <property type="evidence" value="ECO:0007669"/>
    <property type="project" value="TreeGrafter"/>
</dbReference>
<dbReference type="GO" id="GO:0043111">
    <property type="term" value="P:replication fork arrest"/>
    <property type="evidence" value="ECO:0007669"/>
    <property type="project" value="TreeGrafter"/>
</dbReference>
<protein>
    <submittedName>
        <fullName evidence="10">TIMELESS-interacting protein</fullName>
    </submittedName>
</protein>
<dbReference type="Gene3D" id="4.10.60.10">
    <property type="entry name" value="Zinc finger, CCHC-type"/>
    <property type="match status" value="1"/>
</dbReference>
<keyword evidence="5 7" id="KW-0131">Cell cycle</keyword>
<dbReference type="SMART" id="SM00343">
    <property type="entry name" value="ZnF_C2HC"/>
    <property type="match status" value="1"/>
</dbReference>
<dbReference type="GO" id="GO:0003677">
    <property type="term" value="F:DNA binding"/>
    <property type="evidence" value="ECO:0007669"/>
    <property type="project" value="TreeGrafter"/>
</dbReference>
<comment type="similarity">
    <text evidence="2 7">Belongs to the CSM3 family.</text>
</comment>
<dbReference type="InterPro" id="IPR012923">
    <property type="entry name" value="Csm3"/>
</dbReference>
<dbReference type="GO" id="GO:0031297">
    <property type="term" value="P:replication fork processing"/>
    <property type="evidence" value="ECO:0007669"/>
    <property type="project" value="UniProtKB-UniRule"/>
</dbReference>
<sequence length="308" mass="33767">MQRGDGGGGVAPTGCFKCGRPGHWSRDCPSSSSSAAANPNPGSSSFSKLPRGSKRPLPEKDKAADAGSSNPAANDKKAGRTRPKLTPDLLLSDDGIGYVLSHFPRSFKCHGRGHEVDDLGRLIDLYAEWHSRLIPYYSFTQFIHKVEQVGATRRVRRCVDELRQKIANGGDPTKLHEPPTALVSDHDTGNFTEVEALETGVPAPGEVDPPLEKHNADDIPEEIINEIYQKATEEPSQSLHLEPCQPSQSMANFEANPEHRFTKNQVLDSSATETSKIQITEEQRARMQANRLKALERAGERSRSLQVA</sequence>
<evidence type="ECO:0000256" key="2">
    <source>
        <dbReference type="ARBA" id="ARBA00006075"/>
    </source>
</evidence>
<evidence type="ECO:0000256" key="6">
    <source>
        <dbReference type="PROSITE-ProRule" id="PRU00047"/>
    </source>
</evidence>
<evidence type="ECO:0000256" key="8">
    <source>
        <dbReference type="SAM" id="MobiDB-lite"/>
    </source>
</evidence>
<dbReference type="SUPFAM" id="SSF57756">
    <property type="entry name" value="Retrovirus zinc finger-like domains"/>
    <property type="match status" value="1"/>
</dbReference>
<keyword evidence="6" id="KW-0479">Metal-binding</keyword>
<feature type="compositionally biased region" description="Basic and acidic residues" evidence="8">
    <location>
        <begin position="293"/>
        <end position="308"/>
    </location>
</feature>
<evidence type="ECO:0000256" key="4">
    <source>
        <dbReference type="ARBA" id="ARBA00023242"/>
    </source>
</evidence>
<keyword evidence="3 7" id="KW-0227">DNA damage</keyword>
<gene>
    <name evidence="10" type="primary">tipin_0</name>
    <name evidence="10" type="ORF">g.20377</name>
</gene>
<keyword evidence="6" id="KW-0862">Zinc</keyword>
<dbReference type="GO" id="GO:0008270">
    <property type="term" value="F:zinc ion binding"/>
    <property type="evidence" value="ECO:0007669"/>
    <property type="project" value="UniProtKB-KW"/>
</dbReference>
<evidence type="ECO:0000256" key="3">
    <source>
        <dbReference type="ARBA" id="ARBA00022763"/>
    </source>
</evidence>